<dbReference type="Pfam" id="PF22621">
    <property type="entry name" value="CurL-like_PKS_C"/>
    <property type="match status" value="1"/>
</dbReference>
<dbReference type="PROSITE" id="PS50075">
    <property type="entry name" value="CARRIER"/>
    <property type="match status" value="1"/>
</dbReference>
<dbReference type="Pfam" id="PF08659">
    <property type="entry name" value="KR"/>
    <property type="match status" value="1"/>
</dbReference>
<dbReference type="InterPro" id="IPR014030">
    <property type="entry name" value="Ketoacyl_synth_N"/>
</dbReference>
<evidence type="ECO:0000313" key="13">
    <source>
        <dbReference type="EMBL" id="KAL1603714.1"/>
    </source>
</evidence>
<feature type="active site" description="Proton acceptor; for dehydratase activity" evidence="8">
    <location>
        <position position="1024"/>
    </location>
</feature>
<dbReference type="Pfam" id="PF08240">
    <property type="entry name" value="ADH_N"/>
    <property type="match status" value="1"/>
</dbReference>
<dbReference type="PROSITE" id="PS52019">
    <property type="entry name" value="PKS_MFAS_DH"/>
    <property type="match status" value="1"/>
</dbReference>
<dbReference type="Pfam" id="PF00698">
    <property type="entry name" value="Acyl_transf_1"/>
    <property type="match status" value="1"/>
</dbReference>
<dbReference type="Gene3D" id="1.10.1200.10">
    <property type="entry name" value="ACP-like"/>
    <property type="match status" value="1"/>
</dbReference>
<dbReference type="InterPro" id="IPR013217">
    <property type="entry name" value="Methyltransf_12"/>
</dbReference>
<dbReference type="InterPro" id="IPR016039">
    <property type="entry name" value="Thiolase-like"/>
</dbReference>
<protein>
    <submittedName>
        <fullName evidence="13">Type I Iterative PKS</fullName>
    </submittedName>
</protein>
<dbReference type="SUPFAM" id="SSF53901">
    <property type="entry name" value="Thiolase-like"/>
    <property type="match status" value="1"/>
</dbReference>
<dbReference type="InterPro" id="IPR018201">
    <property type="entry name" value="Ketoacyl_synth_AS"/>
</dbReference>
<feature type="domain" description="PKS/mFAS DH" evidence="12">
    <location>
        <begin position="992"/>
        <end position="1292"/>
    </location>
</feature>
<evidence type="ECO:0000256" key="7">
    <source>
        <dbReference type="ARBA" id="ARBA00023315"/>
    </source>
</evidence>
<dbReference type="InterPro" id="IPR020807">
    <property type="entry name" value="PKS_DH"/>
</dbReference>
<dbReference type="EMBL" id="JAKJXO020000006">
    <property type="protein sequence ID" value="KAL1603714.1"/>
    <property type="molecule type" value="Genomic_DNA"/>
</dbReference>
<dbReference type="InterPro" id="IPR020806">
    <property type="entry name" value="PKS_PP-bd"/>
</dbReference>
<dbReference type="Pfam" id="PF23114">
    <property type="entry name" value="NAD-bd_HRPKS_sdrA"/>
    <property type="match status" value="1"/>
</dbReference>
<dbReference type="PROSITE" id="PS00012">
    <property type="entry name" value="PHOSPHOPANTETHEINE"/>
    <property type="match status" value="1"/>
</dbReference>
<feature type="region of interest" description="N-terminal hotdog fold" evidence="8">
    <location>
        <begin position="992"/>
        <end position="1122"/>
    </location>
</feature>
<proteinExistence type="predicted"/>
<dbReference type="SUPFAM" id="SSF55048">
    <property type="entry name" value="Probable ACP-binding domain of malonyl-CoA ACP transacylase"/>
    <property type="match status" value="1"/>
</dbReference>
<dbReference type="InterPro" id="IPR042104">
    <property type="entry name" value="PKS_dehydratase_sf"/>
</dbReference>
<dbReference type="CDD" id="cd00833">
    <property type="entry name" value="PKS"/>
    <property type="match status" value="1"/>
</dbReference>
<dbReference type="Gene3D" id="3.40.50.720">
    <property type="entry name" value="NAD(P)-binding Rossmann-like Domain"/>
    <property type="match status" value="1"/>
</dbReference>
<dbReference type="Pfam" id="PF08242">
    <property type="entry name" value="Methyltransf_12"/>
    <property type="match status" value="1"/>
</dbReference>
<keyword evidence="4" id="KW-0521">NADP</keyword>
<organism evidence="13 14">
    <name type="scientific">Paraconiothyrium brasiliense</name>
    <dbReference type="NCBI Taxonomy" id="300254"/>
    <lineage>
        <taxon>Eukaryota</taxon>
        <taxon>Fungi</taxon>
        <taxon>Dikarya</taxon>
        <taxon>Ascomycota</taxon>
        <taxon>Pezizomycotina</taxon>
        <taxon>Dothideomycetes</taxon>
        <taxon>Pleosporomycetidae</taxon>
        <taxon>Pleosporales</taxon>
        <taxon>Massarineae</taxon>
        <taxon>Didymosphaeriaceae</taxon>
        <taxon>Paraconiothyrium</taxon>
    </lineage>
</organism>
<evidence type="ECO:0000259" key="12">
    <source>
        <dbReference type="PROSITE" id="PS52019"/>
    </source>
</evidence>
<keyword evidence="7" id="KW-0012">Acyltransferase</keyword>
<dbReference type="InterPro" id="IPR057326">
    <property type="entry name" value="KR_dom"/>
</dbReference>
<evidence type="ECO:0000259" key="11">
    <source>
        <dbReference type="PROSITE" id="PS52004"/>
    </source>
</evidence>
<dbReference type="InterPro" id="IPR001227">
    <property type="entry name" value="Ac_transferase_dom_sf"/>
</dbReference>
<feature type="domain" description="Ketosynthase family 3 (KS3)" evidence="11">
    <location>
        <begin position="31"/>
        <end position="456"/>
    </location>
</feature>
<dbReference type="InterPro" id="IPR014031">
    <property type="entry name" value="Ketoacyl_synth_C"/>
</dbReference>
<dbReference type="Pfam" id="PF21089">
    <property type="entry name" value="PKS_DH_N"/>
    <property type="match status" value="1"/>
</dbReference>
<dbReference type="Proteomes" id="UP001521785">
    <property type="component" value="Unassembled WGS sequence"/>
</dbReference>
<dbReference type="SMART" id="SM00827">
    <property type="entry name" value="PKS_AT"/>
    <property type="match status" value="1"/>
</dbReference>
<dbReference type="Pfam" id="PF00109">
    <property type="entry name" value="ketoacyl-synt"/>
    <property type="match status" value="1"/>
</dbReference>
<dbReference type="InterPro" id="IPR049551">
    <property type="entry name" value="PKS_DH_C"/>
</dbReference>
<dbReference type="CDD" id="cd05195">
    <property type="entry name" value="enoyl_red"/>
    <property type="match status" value="1"/>
</dbReference>
<keyword evidence="6" id="KW-0511">Multifunctional enzyme</keyword>
<dbReference type="SMART" id="SM00822">
    <property type="entry name" value="PKS_KR"/>
    <property type="match status" value="1"/>
</dbReference>
<evidence type="ECO:0000256" key="8">
    <source>
        <dbReference type="PROSITE-ProRule" id="PRU01363"/>
    </source>
</evidence>
<dbReference type="InterPro" id="IPR036291">
    <property type="entry name" value="NAD(P)-bd_dom_sf"/>
</dbReference>
<evidence type="ECO:0000256" key="3">
    <source>
        <dbReference type="ARBA" id="ARBA00022679"/>
    </source>
</evidence>
<dbReference type="InterPro" id="IPR020841">
    <property type="entry name" value="PKS_Beta-ketoAc_synthase_dom"/>
</dbReference>
<name>A0ABR3RGZ3_9PLEO</name>
<dbReference type="InterPro" id="IPR050091">
    <property type="entry name" value="PKS_NRPS_Biosynth_Enz"/>
</dbReference>
<dbReference type="PANTHER" id="PTHR43775:SF29">
    <property type="entry name" value="ASPERFURANONE POLYKETIDE SYNTHASE AFOG-RELATED"/>
    <property type="match status" value="1"/>
</dbReference>
<dbReference type="InterPro" id="IPR029063">
    <property type="entry name" value="SAM-dependent_MTases_sf"/>
</dbReference>
<dbReference type="InterPro" id="IPR011032">
    <property type="entry name" value="GroES-like_sf"/>
</dbReference>
<comment type="caution">
    <text evidence="13">The sequence shown here is derived from an EMBL/GenBank/DDBJ whole genome shotgun (WGS) entry which is preliminary data.</text>
</comment>
<keyword evidence="3" id="KW-0808">Transferase</keyword>
<keyword evidence="5" id="KW-0560">Oxidoreductase</keyword>
<dbReference type="PROSITE" id="PS00606">
    <property type="entry name" value="KS3_1"/>
    <property type="match status" value="1"/>
</dbReference>
<dbReference type="Pfam" id="PF14765">
    <property type="entry name" value="PS-DH"/>
    <property type="match status" value="1"/>
</dbReference>
<evidence type="ECO:0000259" key="10">
    <source>
        <dbReference type="PROSITE" id="PS50075"/>
    </source>
</evidence>
<gene>
    <name evidence="13" type="ORF">SLS60_005304</name>
</gene>
<dbReference type="CDD" id="cd02440">
    <property type="entry name" value="AdoMet_MTases"/>
    <property type="match status" value="1"/>
</dbReference>
<dbReference type="SUPFAM" id="SSF52151">
    <property type="entry name" value="FabD/lysophospholipase-like"/>
    <property type="match status" value="1"/>
</dbReference>
<dbReference type="PANTHER" id="PTHR43775">
    <property type="entry name" value="FATTY ACID SYNTHASE"/>
    <property type="match status" value="1"/>
</dbReference>
<dbReference type="Gene3D" id="3.40.47.10">
    <property type="match status" value="1"/>
</dbReference>
<keyword evidence="14" id="KW-1185">Reference proteome</keyword>
<dbReference type="Gene3D" id="3.40.366.10">
    <property type="entry name" value="Malonyl-Coenzyme A Acyl Carrier Protein, domain 2"/>
    <property type="match status" value="1"/>
</dbReference>
<sequence>MPYVETPPDARTPENGYFGHEIDEIVDGELIEPIAVIGFALKAPGDATTAEAFWDMLVEGRSGASEFPSDRINIETFSQKGIKRSGDIPMRRGHFIKDDIRAFDAGFFSISHTEARAMDPMQRLLLETAYHGFENAGIPMHELVGSSTSVYTGCFTTDYLIQLTKDPLAIPTYAATGTGASILANRISWFFDLKGPSVNMDSACSSSGMALDLACENLRNGSTKMSLVGGCNLTFSPEYFTMLTNLNMLSKDGQSHSFDPRANGYARGEGFGTVVLKRMSDAIADGDTIRAVIRSTGCNHDGKTPGITQPSSAVQEKLVRETYRKAGLSMAPTRFCETHGTGTSLGDPIESMALGRAFQDARSPADPLILGALKSNIGHLEGASGIAGLIKAIMVLENGLIPPNFDFQGLNRKIDADYLGIKIPERVLEWPSNGLRRASVNSFGFGGSNSHVVLDDAYNYLRLRGLHANHRTVVCPRLQGTDSADDYHNGNGSSNGLANGSDSGYSDSSEAGFEMPKTLVFSADTEEALGRVLSSYEHSFQQHKLSIGDLAFTLDSRRSHLPWRSSLTVTTPEDIAKLNSRSSVARKIQDKKPRLGFVFTGQGAQWFGMGRELMLYPAFGESVKRADKHLRSLGCPWSAVTMFTSRDKLSIDDPTSSQTLCTVLQVALVDLLDHCGVKPVAVVGHSSGEIAAAYASGAISRQSAWSLAYHRGYHAQTLPSRTDYLGSMIAVGLSEAEARPYLEEVIQSNSSPWALRVACYNSPRSITVSGPSDQVDHLKMVLDAASVFNRVLRVPVAYHSPQMEVIAADYGDSIGILPTQKLQVSMVSSVTGKIATAKQLQRAQYWVDNMVSAVRFDEAVEAMSAISPKTLTKKLDKSHLMTPAVDLLIEIGPHTALKGPVLDILKMTPRASEVDYDFAISRNVSAAETVQQLIGRLHCRGLDVDLRQTNDPTGVPRAVVTNLPSYPFDKSQTFWHESRINKDYRLREHGHQEFLGSRALDWCPLAPQWRYFIRTKELPWTEDHKINGATLYPASGMMVMAAEAARQMVAPEGDIEGYQFRNVKFSTALNIPPSRGELEARIGLRPLDNIDHGFEYVLYSVQGENGWVENSRGEIQVYLKVAGDISNALPGINASDAAIACDESLDTEVFYQYLWEMGYGYGPAFQLVQDIRHDYKYNKVLGQIKPLVTPVSEDSIVHPATLDAIMHLEFAILFQAGNDRPGTFIPTKIDKVWMSDKGLNVEDSHVNTVTTVQSRTQRHAKGSCQVFSQDYSQTLLQVEGIELTMVASSTNNDLLPPGSEHVLSYVCSEVDVDLLNAEQLKSYLAKEFPTTLDPVEKRKAIRDFILLSLQNLDMRLGILNATPPTQHGRAFVEWARSLWQRPDVVLPDTSLSNLEDEVLQHGTEGRLIVEINKGLLDIVLDRLPPHELLFGPDRLLPSYYEEKAQVEIYFKRLVHYVSLLAHKRPNLRILEIGGGTGTFTSYILDALSVPGEDGTKRLRCASYDFTDIGPAFLDQAATRYAEFGSKMKYKVLDIESDPEGQGFQPETYDIVIAISVLHATRDLGETLTNTRRLLKPGGKLLLQEPTTPEDPSHFYAFGVFPGWWLGVEEYRRLCPLADQPTWDRLMKENGFTGTDIVMRDYENDDAHQMDFLICSAAANDIPAASTSKNEVSLIVESGSTAQIRAAEVVQSHLRAVAGTESKIITLSDLLGESGVPIRTCISFLDFDGPFMTSMSEQQYEGLQELLKRANVLLWVSRGGGNHPHQPGFQMIDGFARSFRLEAAHLKLVHLALEPSETLTEDQADGIVRILDVTTTSENYEHEVTEKDGLFHAQRVVPQPALRQDFLARMQPQRTIQRQIAEDSSLSLDIGVPGQLDTLAFTVDIGRNEPLAFDEVEIQVRAVGLGHEDHLIATGRSEAHAFGRTCAGFVTRVGDGCKLQVGQRVWMHSSGTCGSLARSSMHTVVFLPENVSFEQACALPDEVVTAAHAIQVVAKLEVNDTILLDCEGSLLRAMLGFSRLSGLDAFVLAPSFNEKFEMEKHTGLPPRNILVSTTPFQHQFKALNGGRGADAVISTRTDLACAEVLSNFGTYVRISNNRQSSTAPSPAGNTTFVNLDIAALADSRPKILQPALQIAISTAGVTKQDVIDTYSSSNPTGAFEKLAEIVDGEKVVLTFTSSDSVPIRVPQKEAYTLDSNGTYVLTGAFGGLGREVTRWLASKGAKYMILLSRSGPRSEEALELVAELRAMGITLAMPMCNVTDADGVKNAIRDAQEGMPSIRGCLHLAISGRDKSFEYMSYPEWVDRTSAKVQGTDSVYAALPSNLDFFIMTASVGGMAGLISMCAYSAGNAYQDNFARYLNGKGQKAIAIDYGAAQDIGMLAGQDLMYTRLIQTGQYTPVTDKELLALLEYYCDPAVTVQSVEQAQPIIGIEPPGRRIAQGKEVPEGMKHSLWAHLYDMGDSNSAPDAAAAGQTSRSASLKDSINAAPTVDEAEHIVIDALIQRVAKTTSVPPEKMEAERPIHSYGVDSLTAIDLRNWIASAFEYDIAVFEILGEATFKGVGGSIARKLKEEK</sequence>
<dbReference type="InterPro" id="IPR006162">
    <property type="entry name" value="Ppantetheine_attach_site"/>
</dbReference>
<dbReference type="InterPro" id="IPR036736">
    <property type="entry name" value="ACP-like_sf"/>
</dbReference>
<evidence type="ECO:0000256" key="2">
    <source>
        <dbReference type="ARBA" id="ARBA00022553"/>
    </source>
</evidence>
<dbReference type="InterPro" id="IPR020843">
    <property type="entry name" value="ER"/>
</dbReference>
<evidence type="ECO:0000256" key="4">
    <source>
        <dbReference type="ARBA" id="ARBA00022857"/>
    </source>
</evidence>
<evidence type="ECO:0000256" key="5">
    <source>
        <dbReference type="ARBA" id="ARBA00023002"/>
    </source>
</evidence>
<dbReference type="PROSITE" id="PS52004">
    <property type="entry name" value="KS3_2"/>
    <property type="match status" value="1"/>
</dbReference>
<dbReference type="SMART" id="SM00823">
    <property type="entry name" value="PKS_PP"/>
    <property type="match status" value="1"/>
</dbReference>
<dbReference type="SMART" id="SM00826">
    <property type="entry name" value="PKS_DH"/>
    <property type="match status" value="1"/>
</dbReference>
<dbReference type="InterPro" id="IPR049552">
    <property type="entry name" value="PKS_DH_N"/>
</dbReference>
<feature type="domain" description="Carrier" evidence="10">
    <location>
        <begin position="2489"/>
        <end position="2566"/>
    </location>
</feature>
<dbReference type="SUPFAM" id="SSF53335">
    <property type="entry name" value="S-adenosyl-L-methionine-dependent methyltransferases"/>
    <property type="match status" value="1"/>
</dbReference>
<dbReference type="Gene3D" id="3.90.180.10">
    <property type="entry name" value="Medium-chain alcohol dehydrogenases, catalytic domain"/>
    <property type="match status" value="1"/>
</dbReference>
<accession>A0ABR3RGZ3</accession>
<reference evidence="13 14" key="1">
    <citation type="submission" date="2024-02" db="EMBL/GenBank/DDBJ databases">
        <title>De novo assembly and annotation of 12 fungi associated with fruit tree decline syndrome in Ontario, Canada.</title>
        <authorList>
            <person name="Sulman M."/>
            <person name="Ellouze W."/>
            <person name="Ilyukhin E."/>
        </authorList>
    </citation>
    <scope>NUCLEOTIDE SEQUENCE [LARGE SCALE GENOMIC DNA]</scope>
    <source>
        <strain evidence="13 14">M42-189</strain>
    </source>
</reference>
<dbReference type="Pfam" id="PF02801">
    <property type="entry name" value="Ketoacyl-synt_C"/>
    <property type="match status" value="1"/>
</dbReference>
<feature type="region of interest" description="Disordered" evidence="9">
    <location>
        <begin position="485"/>
        <end position="509"/>
    </location>
</feature>
<dbReference type="Gene3D" id="3.40.50.150">
    <property type="entry name" value="Vaccinia Virus protein VP39"/>
    <property type="match status" value="1"/>
</dbReference>
<dbReference type="InterPro" id="IPR013968">
    <property type="entry name" value="PKS_KR"/>
</dbReference>
<evidence type="ECO:0000313" key="14">
    <source>
        <dbReference type="Proteomes" id="UP001521785"/>
    </source>
</evidence>
<evidence type="ECO:0000256" key="9">
    <source>
        <dbReference type="SAM" id="MobiDB-lite"/>
    </source>
</evidence>
<dbReference type="InterPro" id="IPR056501">
    <property type="entry name" value="NAD-bd_HRPKS_sdrA"/>
</dbReference>
<feature type="region of interest" description="C-terminal hotdog fold" evidence="8">
    <location>
        <begin position="1142"/>
        <end position="1292"/>
    </location>
</feature>
<dbReference type="InterPro" id="IPR049900">
    <property type="entry name" value="PKS_mFAS_DH"/>
</dbReference>
<dbReference type="Gene3D" id="3.10.129.110">
    <property type="entry name" value="Polyketide synthase dehydratase"/>
    <property type="match status" value="1"/>
</dbReference>
<dbReference type="InterPro" id="IPR013154">
    <property type="entry name" value="ADH-like_N"/>
</dbReference>
<feature type="active site" description="Proton donor; for dehydratase activity" evidence="8">
    <location>
        <position position="1203"/>
    </location>
</feature>
<dbReference type="InterPro" id="IPR014043">
    <property type="entry name" value="Acyl_transferase_dom"/>
</dbReference>
<keyword evidence="2" id="KW-0597">Phosphoprotein</keyword>
<evidence type="ECO:0000256" key="6">
    <source>
        <dbReference type="ARBA" id="ARBA00023268"/>
    </source>
</evidence>
<dbReference type="InterPro" id="IPR016036">
    <property type="entry name" value="Malonyl_transacylase_ACP-bd"/>
</dbReference>
<dbReference type="InterPro" id="IPR009081">
    <property type="entry name" value="PP-bd_ACP"/>
</dbReference>
<dbReference type="SMART" id="SM00829">
    <property type="entry name" value="PKS_ER"/>
    <property type="match status" value="1"/>
</dbReference>
<dbReference type="InterPro" id="IPR016035">
    <property type="entry name" value="Acyl_Trfase/lysoPLipase"/>
</dbReference>
<dbReference type="SMART" id="SM00825">
    <property type="entry name" value="PKS_KS"/>
    <property type="match status" value="1"/>
</dbReference>
<dbReference type="Gene3D" id="3.30.70.3290">
    <property type="match status" value="1"/>
</dbReference>
<feature type="compositionally biased region" description="Low complexity" evidence="9">
    <location>
        <begin position="489"/>
        <end position="504"/>
    </location>
</feature>
<evidence type="ECO:0000256" key="1">
    <source>
        <dbReference type="ARBA" id="ARBA00022450"/>
    </source>
</evidence>
<dbReference type="Pfam" id="PF23297">
    <property type="entry name" value="ACP_SdgA_C"/>
    <property type="match status" value="1"/>
</dbReference>
<keyword evidence="1" id="KW-0596">Phosphopantetheine</keyword>
<dbReference type="SUPFAM" id="SSF50129">
    <property type="entry name" value="GroES-like"/>
    <property type="match status" value="1"/>
</dbReference>
<dbReference type="SUPFAM" id="SSF51735">
    <property type="entry name" value="NAD(P)-binding Rossmann-fold domains"/>
    <property type="match status" value="2"/>
</dbReference>
<dbReference type="SUPFAM" id="SSF47336">
    <property type="entry name" value="ACP-like"/>
    <property type="match status" value="1"/>
</dbReference>